<dbReference type="InParanoid" id="A0A259U143"/>
<gene>
    <name evidence="2" type="ORF">BSZ36_12395</name>
</gene>
<evidence type="ECO:0000313" key="2">
    <source>
        <dbReference type="EMBL" id="OZC03712.1"/>
    </source>
</evidence>
<evidence type="ECO:0000313" key="3">
    <source>
        <dbReference type="Proteomes" id="UP000216446"/>
    </source>
</evidence>
<feature type="signal peptide" evidence="1">
    <location>
        <begin position="1"/>
        <end position="22"/>
    </location>
</feature>
<keyword evidence="3" id="KW-1185">Reference proteome</keyword>
<sequence length="135" mass="14705">MRFFFVLPLACVLALTGCDSFASGFDPTPPDLPLPPLGMCTYTVTDENGAATTIEQRAYFVQLLDSETAPARVICDADGEVGLLDLPYLRLSGVNEDEFLTVPVGESFNPIVSYVKENGALYYNEQGQVTIDVRD</sequence>
<name>A0A259U143_9BACT</name>
<proteinExistence type="predicted"/>
<evidence type="ECO:0008006" key="4">
    <source>
        <dbReference type="Google" id="ProtNLM"/>
    </source>
</evidence>
<dbReference type="PROSITE" id="PS51257">
    <property type="entry name" value="PROKAR_LIPOPROTEIN"/>
    <property type="match status" value="1"/>
</dbReference>
<comment type="caution">
    <text evidence="2">The sequence shown here is derived from an EMBL/GenBank/DDBJ whole genome shotgun (WGS) entry which is preliminary data.</text>
</comment>
<protein>
    <recommendedName>
        <fullName evidence="4">Lipoprotein</fullName>
    </recommendedName>
</protein>
<accession>A0A259U143</accession>
<dbReference type="RefSeq" id="WP_094549377.1">
    <property type="nucleotide sequence ID" value="NZ_MQWB01000001.1"/>
</dbReference>
<evidence type="ECO:0000256" key="1">
    <source>
        <dbReference type="SAM" id="SignalP"/>
    </source>
</evidence>
<organism evidence="2 3">
    <name type="scientific">Rubricoccus marinus</name>
    <dbReference type="NCBI Taxonomy" id="716817"/>
    <lineage>
        <taxon>Bacteria</taxon>
        <taxon>Pseudomonadati</taxon>
        <taxon>Rhodothermota</taxon>
        <taxon>Rhodothermia</taxon>
        <taxon>Rhodothermales</taxon>
        <taxon>Rubricoccaceae</taxon>
        <taxon>Rubricoccus</taxon>
    </lineage>
</organism>
<keyword evidence="1" id="KW-0732">Signal</keyword>
<feature type="chain" id="PRO_5012943695" description="Lipoprotein" evidence="1">
    <location>
        <begin position="23"/>
        <end position="135"/>
    </location>
</feature>
<dbReference type="AlphaFoldDB" id="A0A259U143"/>
<reference evidence="2 3" key="1">
    <citation type="submission" date="2016-11" db="EMBL/GenBank/DDBJ databases">
        <title>Study of marine rhodopsin-containing bacteria.</title>
        <authorList>
            <person name="Yoshizawa S."/>
            <person name="Kumagai Y."/>
            <person name="Kogure K."/>
        </authorList>
    </citation>
    <scope>NUCLEOTIDE SEQUENCE [LARGE SCALE GENOMIC DNA]</scope>
    <source>
        <strain evidence="2 3">SG-29</strain>
    </source>
</reference>
<dbReference type="Proteomes" id="UP000216446">
    <property type="component" value="Unassembled WGS sequence"/>
</dbReference>
<dbReference type="EMBL" id="MQWB01000001">
    <property type="protein sequence ID" value="OZC03712.1"/>
    <property type="molecule type" value="Genomic_DNA"/>
</dbReference>